<dbReference type="Proteomes" id="UP000335636">
    <property type="component" value="Unassembled WGS sequence"/>
</dbReference>
<keyword evidence="4" id="KW-1185">Reference proteome</keyword>
<dbReference type="Proteomes" id="UP000662637">
    <property type="component" value="Unassembled WGS sequence"/>
</dbReference>
<evidence type="ECO:0000313" key="4">
    <source>
        <dbReference type="Proteomes" id="UP000335636"/>
    </source>
</evidence>
<evidence type="ECO:0000313" key="3">
    <source>
        <dbReference type="EMBL" id="VTJ55413.1"/>
    </source>
</evidence>
<evidence type="ECO:0000313" key="2">
    <source>
        <dbReference type="EMBL" id="KAF7468846.1"/>
    </source>
</evidence>
<reference evidence="2" key="2">
    <citation type="submission" date="2020-08" db="EMBL/GenBank/DDBJ databases">
        <authorList>
            <person name="Shumante A."/>
            <person name="Zimin A.V."/>
            <person name="Puiu D."/>
            <person name="Salzberg S.L."/>
        </authorList>
    </citation>
    <scope>NUCLEOTIDE SEQUENCE</scope>
    <source>
        <strain evidence="2">WC2-LM</strain>
        <tissue evidence="2">Liver</tissue>
    </source>
</reference>
<reference evidence="3 4" key="1">
    <citation type="submission" date="2019-04" db="EMBL/GenBank/DDBJ databases">
        <authorList>
            <person name="Alioto T."/>
            <person name="Alioto T."/>
        </authorList>
    </citation>
    <scope>NUCLEOTIDE SEQUENCE [LARGE SCALE GENOMIC DNA]</scope>
</reference>
<accession>A0A5E4ADJ3</accession>
<protein>
    <submittedName>
        <fullName evidence="3">Uncharacterized protein</fullName>
    </submittedName>
</protein>
<feature type="compositionally biased region" description="Low complexity" evidence="1">
    <location>
        <begin position="25"/>
        <end position="48"/>
    </location>
</feature>
<gene>
    <name evidence="2" type="ORF">GHT09_020145</name>
    <name evidence="3" type="ORF">MONAX_5E015402</name>
</gene>
<dbReference type="AlphaFoldDB" id="A0A5E4ADJ3"/>
<name>A0A5E4ADJ3_MARMO</name>
<evidence type="ECO:0000256" key="1">
    <source>
        <dbReference type="SAM" id="MobiDB-lite"/>
    </source>
</evidence>
<proteinExistence type="predicted"/>
<feature type="region of interest" description="Disordered" evidence="1">
    <location>
        <begin position="25"/>
        <end position="55"/>
    </location>
</feature>
<sequence length="108" mass="11459">MCAGATVIGQSLVTCGDCGGSRCCSSRSAGSGSGSRSRAFKGDAAAARGDGGQVEGTAQTHIIHGPSGLEGLVSRSQEIRGWIRHRVPFQFPLREKLRDPDLFWRPSW</sequence>
<organism evidence="3 4">
    <name type="scientific">Marmota monax</name>
    <name type="common">Woodchuck</name>
    <dbReference type="NCBI Taxonomy" id="9995"/>
    <lineage>
        <taxon>Eukaryota</taxon>
        <taxon>Metazoa</taxon>
        <taxon>Chordata</taxon>
        <taxon>Craniata</taxon>
        <taxon>Vertebrata</taxon>
        <taxon>Euteleostomi</taxon>
        <taxon>Mammalia</taxon>
        <taxon>Eutheria</taxon>
        <taxon>Euarchontoglires</taxon>
        <taxon>Glires</taxon>
        <taxon>Rodentia</taxon>
        <taxon>Sciuromorpha</taxon>
        <taxon>Sciuridae</taxon>
        <taxon>Xerinae</taxon>
        <taxon>Marmotini</taxon>
        <taxon>Marmota</taxon>
    </lineage>
</organism>
<dbReference type="EMBL" id="CABDUW010000049">
    <property type="protein sequence ID" value="VTJ55413.1"/>
    <property type="molecule type" value="Genomic_DNA"/>
</dbReference>
<dbReference type="EMBL" id="WJEC01007707">
    <property type="protein sequence ID" value="KAF7468846.1"/>
    <property type="molecule type" value="Genomic_DNA"/>
</dbReference>